<dbReference type="AlphaFoldDB" id="A0A2R6Y0F0"/>
<keyword evidence="1" id="KW-0812">Transmembrane</keyword>
<feature type="transmembrane region" description="Helical" evidence="1">
    <location>
        <begin position="12"/>
        <end position="31"/>
    </location>
</feature>
<evidence type="ECO:0000313" key="3">
    <source>
        <dbReference type="Proteomes" id="UP000244338"/>
    </source>
</evidence>
<proteinExistence type="predicted"/>
<organism evidence="2 3">
    <name type="scientific">Candidatus Carbonibacillus altaicus</name>
    <dbReference type="NCBI Taxonomy" id="2163959"/>
    <lineage>
        <taxon>Bacteria</taxon>
        <taxon>Bacillati</taxon>
        <taxon>Bacillota</taxon>
        <taxon>Bacilli</taxon>
        <taxon>Bacillales</taxon>
        <taxon>Candidatus Carbonibacillus</taxon>
    </lineage>
</organism>
<name>A0A2R6Y0F0_9BACL</name>
<evidence type="ECO:0000313" key="2">
    <source>
        <dbReference type="EMBL" id="PTQ56161.1"/>
    </source>
</evidence>
<comment type="caution">
    <text evidence="2">The sequence shown here is derived from an EMBL/GenBank/DDBJ whole genome shotgun (WGS) entry which is preliminary data.</text>
</comment>
<reference evidence="3" key="1">
    <citation type="journal article" date="2018" name="Sci. Rep.">
        <title>Lignite coal burning seam in the remote Altai Mountains harbors a hydrogen-driven thermophilic microbial community.</title>
        <authorList>
            <person name="Kadnikov V.V."/>
            <person name="Mardanov A.V."/>
            <person name="Ivasenko D.A."/>
            <person name="Antsiferov D.V."/>
            <person name="Beletsky A.V."/>
            <person name="Karnachuk O.V."/>
            <person name="Ravin N.V."/>
        </authorList>
    </citation>
    <scope>NUCLEOTIDE SEQUENCE [LARGE SCALE GENOMIC DNA]</scope>
</reference>
<sequence>MATSLSMPPPYVLACSSVSYLVFIPHMPYAITRFLKQ</sequence>
<accession>A0A2R6Y0F0</accession>
<evidence type="ECO:0000256" key="1">
    <source>
        <dbReference type="SAM" id="Phobius"/>
    </source>
</evidence>
<protein>
    <submittedName>
        <fullName evidence="2">Uncharacterized protein</fullName>
    </submittedName>
</protein>
<keyword evidence="1" id="KW-0472">Membrane</keyword>
<dbReference type="Proteomes" id="UP000244338">
    <property type="component" value="Unassembled WGS sequence"/>
</dbReference>
<gene>
    <name evidence="2" type="ORF">BSOLF_0733</name>
</gene>
<dbReference type="EMBL" id="PEBX01000041">
    <property type="protein sequence ID" value="PTQ56161.1"/>
    <property type="molecule type" value="Genomic_DNA"/>
</dbReference>
<keyword evidence="1" id="KW-1133">Transmembrane helix</keyword>